<evidence type="ECO:0000259" key="1">
    <source>
        <dbReference type="Pfam" id="PF25577"/>
    </source>
</evidence>
<dbReference type="Proteomes" id="UP000270094">
    <property type="component" value="Unassembled WGS sequence"/>
</dbReference>
<name>A0A3P7ILE7_STRVU</name>
<organism evidence="2 3">
    <name type="scientific">Strongylus vulgaris</name>
    <name type="common">Blood worm</name>
    <dbReference type="NCBI Taxonomy" id="40348"/>
    <lineage>
        <taxon>Eukaryota</taxon>
        <taxon>Metazoa</taxon>
        <taxon>Ecdysozoa</taxon>
        <taxon>Nematoda</taxon>
        <taxon>Chromadorea</taxon>
        <taxon>Rhabditida</taxon>
        <taxon>Rhabditina</taxon>
        <taxon>Rhabditomorpha</taxon>
        <taxon>Strongyloidea</taxon>
        <taxon>Strongylidae</taxon>
        <taxon>Strongylus</taxon>
    </lineage>
</organism>
<dbReference type="Pfam" id="PF25577">
    <property type="entry name" value="TPR_TAF2_C"/>
    <property type="match status" value="1"/>
</dbReference>
<dbReference type="AlphaFoldDB" id="A0A3P7ILE7"/>
<evidence type="ECO:0000313" key="2">
    <source>
        <dbReference type="EMBL" id="VDM70656.1"/>
    </source>
</evidence>
<sequence length="111" mass="12048">MYVAKSCLMLPRSNNFVVTSATGRTANYWISFITSTLHLQALPQALARLGTNGMALQGIQCFIVDYIRHSDNFMNRYADNHNRGSLLNALAACVAPVSTLGGGNCIPDALR</sequence>
<gene>
    <name evidence="2" type="ORF">SVUK_LOCUS5654</name>
</gene>
<proteinExistence type="predicted"/>
<evidence type="ECO:0000313" key="3">
    <source>
        <dbReference type="Proteomes" id="UP000270094"/>
    </source>
</evidence>
<dbReference type="OrthoDB" id="308861at2759"/>
<dbReference type="EMBL" id="UYYB01017040">
    <property type="protein sequence ID" value="VDM70656.1"/>
    <property type="molecule type" value="Genomic_DNA"/>
</dbReference>
<dbReference type="InterPro" id="IPR057991">
    <property type="entry name" value="TPR_TAF2_C"/>
</dbReference>
<accession>A0A3P7ILE7</accession>
<reference evidence="2 3" key="1">
    <citation type="submission" date="2018-11" db="EMBL/GenBank/DDBJ databases">
        <authorList>
            <consortium name="Pathogen Informatics"/>
        </authorList>
    </citation>
    <scope>NUCLEOTIDE SEQUENCE [LARGE SCALE GENOMIC DNA]</scope>
</reference>
<feature type="domain" description="Transcription initiation factor TFIID subunit 2 TPR repeats" evidence="1">
    <location>
        <begin position="39"/>
        <end position="100"/>
    </location>
</feature>
<keyword evidence="3" id="KW-1185">Reference proteome</keyword>
<protein>
    <recommendedName>
        <fullName evidence="1">Transcription initiation factor TFIID subunit 2 TPR repeats domain-containing protein</fullName>
    </recommendedName>
</protein>